<evidence type="ECO:0000313" key="1">
    <source>
        <dbReference type="EMBL" id="KRZ64041.1"/>
    </source>
</evidence>
<proteinExistence type="predicted"/>
<evidence type="ECO:0000313" key="2">
    <source>
        <dbReference type="Proteomes" id="UP000054843"/>
    </source>
</evidence>
<keyword evidence="2" id="KW-1185">Reference proteome</keyword>
<comment type="caution">
    <text evidence="1">The sequence shown here is derived from an EMBL/GenBank/DDBJ whole genome shotgun (WGS) entry which is preliminary data.</text>
</comment>
<name>A0A0V1LWZ9_9BILA</name>
<accession>A0A0V1LWZ9</accession>
<reference evidence="1 2" key="1">
    <citation type="submission" date="2015-01" db="EMBL/GenBank/DDBJ databases">
        <title>Evolution of Trichinella species and genotypes.</title>
        <authorList>
            <person name="Korhonen P.K."/>
            <person name="Edoardo P."/>
            <person name="Giuseppe L.R."/>
            <person name="Gasser R.B."/>
        </authorList>
    </citation>
    <scope>NUCLEOTIDE SEQUENCE [LARGE SCALE GENOMIC DNA]</scope>
    <source>
        <strain evidence="1">ISS1980</strain>
    </source>
</reference>
<dbReference type="AlphaFoldDB" id="A0A0V1LWZ9"/>
<dbReference type="Proteomes" id="UP000054843">
    <property type="component" value="Unassembled WGS sequence"/>
</dbReference>
<dbReference type="EMBL" id="JYDO01001543">
    <property type="protein sequence ID" value="KRZ64041.1"/>
    <property type="molecule type" value="Genomic_DNA"/>
</dbReference>
<gene>
    <name evidence="1" type="ORF">T10_10099</name>
</gene>
<sequence length="33" mass="3897">MLTLKRVNVMEENVISSQMKLCPMQTSCYLIYE</sequence>
<protein>
    <submittedName>
        <fullName evidence="1">Uncharacterized protein</fullName>
    </submittedName>
</protein>
<organism evidence="1 2">
    <name type="scientific">Trichinella papuae</name>
    <dbReference type="NCBI Taxonomy" id="268474"/>
    <lineage>
        <taxon>Eukaryota</taxon>
        <taxon>Metazoa</taxon>
        <taxon>Ecdysozoa</taxon>
        <taxon>Nematoda</taxon>
        <taxon>Enoplea</taxon>
        <taxon>Dorylaimia</taxon>
        <taxon>Trichinellida</taxon>
        <taxon>Trichinellidae</taxon>
        <taxon>Trichinella</taxon>
    </lineage>
</organism>